<dbReference type="Pfam" id="PF01476">
    <property type="entry name" value="LysM"/>
    <property type="match status" value="3"/>
</dbReference>
<reference evidence="3 4" key="1">
    <citation type="journal article" date="2018" name="Int. J. Syst. Evol. Microbiol.">
        <title>Zhouia spongiae sp. nov., isolated from a marine sponge.</title>
        <authorList>
            <person name="Zhuang L."/>
            <person name="Lin B."/>
            <person name="Qin F."/>
            <person name="Luo L."/>
        </authorList>
    </citation>
    <scope>NUCLEOTIDE SEQUENCE [LARGE SCALE GENOMIC DNA]</scope>
    <source>
        <strain evidence="3 4">HN-Y44</strain>
    </source>
</reference>
<dbReference type="CDD" id="cd00118">
    <property type="entry name" value="LysM"/>
    <property type="match status" value="3"/>
</dbReference>
<dbReference type="PANTHER" id="PTHR33734">
    <property type="entry name" value="LYSM DOMAIN-CONTAINING GPI-ANCHORED PROTEIN 2"/>
    <property type="match status" value="1"/>
</dbReference>
<sequence length="635" mass="72577">MNKQIVFFLAFIFSVSVFAQNQFKTHQVKEGETIESIAKQYRVTPYAILKLNPEAKTGVRKNTVLIIPSSSTVENDQNFQEKVTFITHKVRKKETLFSISKRYNVKVEDIKRYNKELYSRQLDKGEKIRIPQIQYLAVQEEAGSIPDGLVEYVVKPKEGKWRIAYEHGISVPELEKLNPDMGEVLKDGDEILVPDIHQDSVKTVDNLNYNYYVVQPREGFFRLKVKFGLEKDSVLALNPEAQDGLKAGMILKLPKETFGAYNVQEDGKLMPKFTLTDSINSQLISKIAVAIPLKLNEIDFESSNDARKKLEADRLLNISLDFYSGMLVAIDSVKKLGVNADIKILDTEGTEVGVSKLLNNTDFTAYNAVIGPFTYRSFNKLSYGLRRHNVPVFAPFTNKNIELYQNVFQTLPSDEVLVDKMIDFIVEKGQDKHIIIIADSKNAIVKNKLKAGIPSASIVTTESDNYVKMVNLERSLSKEKENWVVVESNRIPLLTNIANVLNSLRTDHRKIVMFTTNKGDAYETSDDIKNSYLSALQFHYPTVDKPSSLDNTFHKVYEERFGSYPNRYAIRGFDLMMDILLRLSYNKDLYRVASRVGETEYLENKFAYKKQYAGGYMNTGVYIVKYDNLEIKEVK</sequence>
<dbReference type="InterPro" id="IPR028082">
    <property type="entry name" value="Peripla_BP_I"/>
</dbReference>
<organism evidence="3 4">
    <name type="scientific">Zhouia spongiae</name>
    <dbReference type="NCBI Taxonomy" id="2202721"/>
    <lineage>
        <taxon>Bacteria</taxon>
        <taxon>Pseudomonadati</taxon>
        <taxon>Bacteroidota</taxon>
        <taxon>Flavobacteriia</taxon>
        <taxon>Flavobacteriales</taxon>
        <taxon>Flavobacteriaceae</taxon>
        <taxon>Zhouia</taxon>
    </lineage>
</organism>
<dbReference type="InterPro" id="IPR036779">
    <property type="entry name" value="LysM_dom_sf"/>
</dbReference>
<evidence type="ECO:0000313" key="3">
    <source>
        <dbReference type="EMBL" id="UNY98854.1"/>
    </source>
</evidence>
<protein>
    <submittedName>
        <fullName evidence="3">LysM peptidoglycan-binding domain-containing protein</fullName>
    </submittedName>
</protein>
<proteinExistence type="predicted"/>
<feature type="domain" description="LysM" evidence="2">
    <location>
        <begin position="24"/>
        <end position="67"/>
    </location>
</feature>
<feature type="chain" id="PRO_5047311636" evidence="1">
    <location>
        <begin position="20"/>
        <end position="635"/>
    </location>
</feature>
<gene>
    <name evidence="3" type="ORF">MQE36_00525</name>
</gene>
<dbReference type="Gene3D" id="3.40.50.2300">
    <property type="match status" value="2"/>
</dbReference>
<evidence type="ECO:0000256" key="1">
    <source>
        <dbReference type="SAM" id="SignalP"/>
    </source>
</evidence>
<dbReference type="PROSITE" id="PS51782">
    <property type="entry name" value="LYSM"/>
    <property type="match status" value="3"/>
</dbReference>
<dbReference type="Gene3D" id="3.10.350.10">
    <property type="entry name" value="LysM domain"/>
    <property type="match status" value="3"/>
</dbReference>
<dbReference type="SUPFAM" id="SSF53822">
    <property type="entry name" value="Periplasmic binding protein-like I"/>
    <property type="match status" value="1"/>
</dbReference>
<dbReference type="RefSeq" id="WP_242937260.1">
    <property type="nucleotide sequence ID" value="NZ_CP094326.1"/>
</dbReference>
<keyword evidence="4" id="KW-1185">Reference proteome</keyword>
<evidence type="ECO:0000313" key="4">
    <source>
        <dbReference type="Proteomes" id="UP000829476"/>
    </source>
</evidence>
<keyword evidence="1" id="KW-0732">Signal</keyword>
<dbReference type="SMART" id="SM00257">
    <property type="entry name" value="LysM"/>
    <property type="match status" value="4"/>
</dbReference>
<dbReference type="PANTHER" id="PTHR33734:SF22">
    <property type="entry name" value="MEMBRANE-BOUND LYTIC MUREIN TRANSGLYCOSYLASE D"/>
    <property type="match status" value="1"/>
</dbReference>
<accession>A0ABY3YM36</accession>
<dbReference type="EMBL" id="CP094326">
    <property type="protein sequence ID" value="UNY98854.1"/>
    <property type="molecule type" value="Genomic_DNA"/>
</dbReference>
<dbReference type="SUPFAM" id="SSF54106">
    <property type="entry name" value="LysM domain"/>
    <property type="match status" value="3"/>
</dbReference>
<evidence type="ECO:0000259" key="2">
    <source>
        <dbReference type="PROSITE" id="PS51782"/>
    </source>
</evidence>
<feature type="domain" description="LysM" evidence="2">
    <location>
        <begin position="150"/>
        <end position="193"/>
    </location>
</feature>
<name>A0ABY3YM36_9FLAO</name>
<dbReference type="Proteomes" id="UP000829476">
    <property type="component" value="Chromosome"/>
</dbReference>
<feature type="domain" description="LysM" evidence="2">
    <location>
        <begin position="86"/>
        <end position="130"/>
    </location>
</feature>
<feature type="signal peptide" evidence="1">
    <location>
        <begin position="1"/>
        <end position="19"/>
    </location>
</feature>
<dbReference type="InterPro" id="IPR018392">
    <property type="entry name" value="LysM"/>
</dbReference>